<dbReference type="InterPro" id="IPR043458">
    <property type="entry name" value="GPR158/179"/>
</dbReference>
<dbReference type="GO" id="GO:0005886">
    <property type="term" value="C:plasma membrane"/>
    <property type="evidence" value="ECO:0007669"/>
    <property type="project" value="UniProtKB-SubCell"/>
</dbReference>
<evidence type="ECO:0000313" key="12">
    <source>
        <dbReference type="EMBL" id="KAJ8042105.1"/>
    </source>
</evidence>
<evidence type="ECO:0000256" key="8">
    <source>
        <dbReference type="ARBA" id="ARBA00023224"/>
    </source>
</evidence>
<evidence type="ECO:0000256" key="10">
    <source>
        <dbReference type="SAM" id="Phobius"/>
    </source>
</evidence>
<feature type="compositionally biased region" description="Basic and acidic residues" evidence="9">
    <location>
        <begin position="571"/>
        <end position="586"/>
    </location>
</feature>
<keyword evidence="6" id="KW-0675">Receptor</keyword>
<comment type="similarity">
    <text evidence="2">Belongs to the G-protein coupled receptor 3 family.</text>
</comment>
<accession>A0A9Q1HDK9</accession>
<evidence type="ECO:0000256" key="7">
    <source>
        <dbReference type="ARBA" id="ARBA00023180"/>
    </source>
</evidence>
<dbReference type="GO" id="GO:0004930">
    <property type="term" value="F:G protein-coupled receptor activity"/>
    <property type="evidence" value="ECO:0007669"/>
    <property type="project" value="UniProtKB-KW"/>
</dbReference>
<dbReference type="PANTHER" id="PTHR32546:SF29">
    <property type="entry name" value="G-PROTEIN COUPLED RECEPTORS FAMILY 3 PROFILE DOMAIN-CONTAINING PROTEIN"/>
    <property type="match status" value="1"/>
</dbReference>
<comment type="subcellular location">
    <subcellularLocation>
        <location evidence="1">Cell membrane</location>
        <topology evidence="1">Multi-pass membrane protein</topology>
    </subcellularLocation>
</comment>
<feature type="transmembrane region" description="Helical" evidence="10">
    <location>
        <begin position="350"/>
        <end position="375"/>
    </location>
</feature>
<evidence type="ECO:0000313" key="13">
    <source>
        <dbReference type="Proteomes" id="UP001152320"/>
    </source>
</evidence>
<dbReference type="Pfam" id="PF22673">
    <property type="entry name" value="MCP-like_PDC_1"/>
    <property type="match status" value="1"/>
</dbReference>
<comment type="caution">
    <text evidence="12">The sequence shown here is derived from an EMBL/GenBank/DDBJ whole genome shotgun (WGS) entry which is preliminary data.</text>
</comment>
<dbReference type="CDD" id="cd12913">
    <property type="entry name" value="PDC1_MCP_like"/>
    <property type="match status" value="1"/>
</dbReference>
<dbReference type="Pfam" id="PF22572">
    <property type="entry name" value="GPR158_179_EC"/>
    <property type="match status" value="1"/>
</dbReference>
<evidence type="ECO:0000256" key="2">
    <source>
        <dbReference type="ARBA" id="ARBA00007242"/>
    </source>
</evidence>
<keyword evidence="4" id="KW-0732">Signal</keyword>
<dbReference type="Gene3D" id="3.30.450.20">
    <property type="entry name" value="PAS domain"/>
    <property type="match status" value="1"/>
</dbReference>
<proteinExistence type="inferred from homology"/>
<evidence type="ECO:0000256" key="5">
    <source>
        <dbReference type="ARBA" id="ARBA00023040"/>
    </source>
</evidence>
<dbReference type="Proteomes" id="UP001152320">
    <property type="component" value="Chromosome 5"/>
</dbReference>
<reference evidence="12" key="1">
    <citation type="submission" date="2021-10" db="EMBL/GenBank/DDBJ databases">
        <title>Tropical sea cucumber genome reveals ecological adaptation and Cuvierian tubules defense mechanism.</title>
        <authorList>
            <person name="Chen T."/>
        </authorList>
    </citation>
    <scope>NUCLEOTIDE SEQUENCE</scope>
    <source>
        <strain evidence="12">Nanhai2018</strain>
        <tissue evidence="12">Muscle</tissue>
    </source>
</reference>
<gene>
    <name evidence="12" type="ORF">HOLleu_13093</name>
</gene>
<sequence>MVYDPVAEALDYVEQIARQKNNCSFGPSLNLNYDKVRWTAEAEVAVRAANLLSTLFRTGDHMKGIHEADTDLLYSIVLSNVENNVNVFGSAIAFIKYHYRNYEIYCPYAFRAPEGITAKDLSIGYDYHTNGTDWFYIPLKTFQNQTFDWSEFTSKNNVNNDVFWYDSDSLLTLSDGYWTKPYFDCGGGDVWMVTFSMPFFWGDINQTSTTNTTGEGWVGRLSFVGVTTIDVSLESLDIQQCDKDEADQDGVFDPFVGTHHCKMSTTKCFNIPNRGFQRGSYRCECKQGYYFSKPDAEVKAFDGAIIEEEYFKKLQGLPNNYDTDFNCEPCAEGCEFCLDDRKCVLEIDSILYWIILATQSVAILTLLITGIYTFIRRKNRRNKVFPSEAMFYLCLQFMTMHPMNVRISLQGKGKSVLITRVFKVRSAKRIRISDSSLLFRLGVLLVITGVYLLVAAFIDFSDLRETSREVEEGYNVKFQSCEVKWWDYAGLGAAFLKRRGEIVKQAVLVEVKAEAGCSGEVFREDVDKLDIILKKSALNFRVSQMDEGSLRKLMPKDLVKIQPLPKSGSSEPREAKGSEKSVDRKKPSSLFTVDTGVMDFSSVNPEVQSELDRMEKFIATMAEELKNNPRTNEAFSYLDSNSPDFYKQQHIRRRYDEYKKPKPSLSTDHRPSVATASSTIDSSLYDIKE</sequence>
<evidence type="ECO:0000259" key="11">
    <source>
        <dbReference type="Pfam" id="PF22572"/>
    </source>
</evidence>
<name>A0A9Q1HDK9_HOLLE</name>
<evidence type="ECO:0000256" key="1">
    <source>
        <dbReference type="ARBA" id="ARBA00004651"/>
    </source>
</evidence>
<evidence type="ECO:0000256" key="6">
    <source>
        <dbReference type="ARBA" id="ARBA00023170"/>
    </source>
</evidence>
<keyword evidence="5" id="KW-0297">G-protein coupled receptor</keyword>
<protein>
    <recommendedName>
        <fullName evidence="11">GPR158/179 extracellular domain-containing protein</fullName>
    </recommendedName>
</protein>
<feature type="transmembrane region" description="Helical" evidence="10">
    <location>
        <begin position="437"/>
        <end position="458"/>
    </location>
</feature>
<dbReference type="PANTHER" id="PTHR32546">
    <property type="entry name" value="G-PROTEIN COUPLED RECEPTOR 158-RELATED"/>
    <property type="match status" value="1"/>
</dbReference>
<evidence type="ECO:0000256" key="4">
    <source>
        <dbReference type="ARBA" id="ARBA00022729"/>
    </source>
</evidence>
<evidence type="ECO:0000256" key="9">
    <source>
        <dbReference type="SAM" id="MobiDB-lite"/>
    </source>
</evidence>
<keyword evidence="10" id="KW-1133">Transmembrane helix</keyword>
<dbReference type="EMBL" id="JAIZAY010000005">
    <property type="protein sequence ID" value="KAJ8042105.1"/>
    <property type="molecule type" value="Genomic_DNA"/>
</dbReference>
<keyword evidence="10" id="KW-0472">Membrane</keyword>
<organism evidence="12 13">
    <name type="scientific">Holothuria leucospilota</name>
    <name type="common">Black long sea cucumber</name>
    <name type="synonym">Mertensiothuria leucospilota</name>
    <dbReference type="NCBI Taxonomy" id="206669"/>
    <lineage>
        <taxon>Eukaryota</taxon>
        <taxon>Metazoa</taxon>
        <taxon>Echinodermata</taxon>
        <taxon>Eleutherozoa</taxon>
        <taxon>Echinozoa</taxon>
        <taxon>Holothuroidea</taxon>
        <taxon>Aspidochirotacea</taxon>
        <taxon>Aspidochirotida</taxon>
        <taxon>Holothuriidae</taxon>
        <taxon>Holothuria</taxon>
    </lineage>
</organism>
<keyword evidence="10" id="KW-0812">Transmembrane</keyword>
<dbReference type="AlphaFoldDB" id="A0A9Q1HDK9"/>
<evidence type="ECO:0000256" key="3">
    <source>
        <dbReference type="ARBA" id="ARBA00022475"/>
    </source>
</evidence>
<keyword evidence="13" id="KW-1185">Reference proteome</keyword>
<feature type="region of interest" description="Disordered" evidence="9">
    <location>
        <begin position="649"/>
        <end position="689"/>
    </location>
</feature>
<dbReference type="OrthoDB" id="2129233at2759"/>
<feature type="region of interest" description="Disordered" evidence="9">
    <location>
        <begin position="561"/>
        <end position="588"/>
    </location>
</feature>
<keyword evidence="3" id="KW-1003">Cell membrane</keyword>
<feature type="domain" description="GPR158/179 extracellular" evidence="11">
    <location>
        <begin position="178"/>
        <end position="290"/>
    </location>
</feature>
<keyword evidence="7" id="KW-0325">Glycoprotein</keyword>
<keyword evidence="8" id="KW-0807">Transducer</keyword>
<dbReference type="InterPro" id="IPR054714">
    <property type="entry name" value="GPR158_179_extracellular"/>
</dbReference>